<feature type="region of interest" description="Disordered" evidence="1">
    <location>
        <begin position="565"/>
        <end position="613"/>
    </location>
</feature>
<name>A0ABR5VAA8_9CORY</name>
<organism evidence="2 3">
    <name type="scientific">Corynebacterium simulans</name>
    <dbReference type="NCBI Taxonomy" id="146827"/>
    <lineage>
        <taxon>Bacteria</taxon>
        <taxon>Bacillati</taxon>
        <taxon>Actinomycetota</taxon>
        <taxon>Actinomycetes</taxon>
        <taxon>Mycobacteriales</taxon>
        <taxon>Corynebacteriaceae</taxon>
        <taxon>Corynebacterium</taxon>
    </lineage>
</organism>
<reference evidence="2 3" key="1">
    <citation type="journal article" date="2016" name="Int. J. Syst. Evol. Microbiol.">
        <title>Resolving the Complexity of Human Skin Metagenomes Using Single-Molecule Sequencing.</title>
        <authorList>
            <consortium name="NISC Comparative Sequencing Program"/>
            <person name="Tsai Y.C."/>
            <person name="Conlan S."/>
            <person name="Deming C."/>
            <person name="Segre J.A."/>
            <person name="Kong H.H."/>
            <person name="Korlach J."/>
            <person name="Oh J."/>
        </authorList>
    </citation>
    <scope>NUCLEOTIDE SEQUENCE [LARGE SCALE GENOMIC DNA]</scope>
    <source>
        <strain evidence="2 3">1B08</strain>
    </source>
</reference>
<sequence length="613" mass="59985">MSTQFQISKLSRQMQQLAGKATSPIDGSFSSVNGVGDVGAIHQRVIATDPGSASNSLRSFNEQIQWLAKTLMAEAHGFESQDAANSRGLDIADAGGSVAGEAMPVMNQPDPGYSPFGFVMPVVNVGPDLLGLAMDLLNTKIWSVSETNSRWRTLSTEVAAIVDGLNEAASSLESENDSEATARAAQKIRTVAESGNHFIANAEVMSQKLFGFQANLMASQPKAMALAMSAMAIPDPAARKAAEQAGLAFMQSALQTQVVAAMPFQHPLMTTMPPSGGGDVSTNFGGVNGSGQRYSTANVAWPKHIAEAISRGELGPGSFGIVNGKVEGLEGLGMSDADIQKFNNDLVTNGRNTLAELGAGGFNPIAAGDVGTRGASVNLAPVAPGGAGAGMGMGPGVGAGALGGAPSLASGSGATLNPATMTAGAGATGGLGAGAGTGPMMGAFGGVPALAGSASVNGQGHSRGQGLGLGASNAGGRGAGRLGAVGPGGAFSAGGVGGTGGIGGAGLAGSAGSTAAPSARTGALGAGGVGGPGNTAGTAAAGVNSARGAGNTRGAMGGRMMPLMAGAGRGGGQDRRIKSVTSKVERDPNRRDLLGEPPAALPGVIGAWAREES</sequence>
<gene>
    <name evidence="2" type="ORF">WM41_0892</name>
</gene>
<evidence type="ECO:0000313" key="2">
    <source>
        <dbReference type="EMBL" id="KXU18338.1"/>
    </source>
</evidence>
<protein>
    <recommendedName>
        <fullName evidence="4">PPE family protein</fullName>
    </recommendedName>
</protein>
<dbReference type="Proteomes" id="UP000070339">
    <property type="component" value="Unassembled WGS sequence"/>
</dbReference>
<feature type="compositionally biased region" description="Basic and acidic residues" evidence="1">
    <location>
        <begin position="572"/>
        <end position="594"/>
    </location>
</feature>
<evidence type="ECO:0000256" key="1">
    <source>
        <dbReference type="SAM" id="MobiDB-lite"/>
    </source>
</evidence>
<keyword evidence="3" id="KW-1185">Reference proteome</keyword>
<dbReference type="EMBL" id="LTEB01000024">
    <property type="protein sequence ID" value="KXU18338.1"/>
    <property type="molecule type" value="Genomic_DNA"/>
</dbReference>
<comment type="caution">
    <text evidence="2">The sequence shown here is derived from an EMBL/GenBank/DDBJ whole genome shotgun (WGS) entry which is preliminary data.</text>
</comment>
<evidence type="ECO:0000313" key="3">
    <source>
        <dbReference type="Proteomes" id="UP000070339"/>
    </source>
</evidence>
<evidence type="ECO:0008006" key="4">
    <source>
        <dbReference type="Google" id="ProtNLM"/>
    </source>
</evidence>
<proteinExistence type="predicted"/>
<accession>A0ABR5VAA8</accession>